<dbReference type="InterPro" id="IPR013321">
    <property type="entry name" value="Arc_rbn_hlx_hlx"/>
</dbReference>
<protein>
    <recommendedName>
        <fullName evidence="3">Ribbon-helix-helix protein CopG domain-containing protein</fullName>
    </recommendedName>
</protein>
<dbReference type="STRING" id="563192.HMPREF0179_03254"/>
<gene>
    <name evidence="1" type="ORF">HMPREF0179_03254</name>
</gene>
<comment type="caution">
    <text evidence="1">The sequence shown here is derived from an EMBL/GenBank/DDBJ whole genome shotgun (WGS) entry which is preliminary data.</text>
</comment>
<accession>E5YAN3</accession>
<organism evidence="1 2">
    <name type="scientific">Bilophila wadsworthia (strain 3_1_6)</name>
    <dbReference type="NCBI Taxonomy" id="563192"/>
    <lineage>
        <taxon>Bacteria</taxon>
        <taxon>Pseudomonadati</taxon>
        <taxon>Thermodesulfobacteriota</taxon>
        <taxon>Desulfovibrionia</taxon>
        <taxon>Desulfovibrionales</taxon>
        <taxon>Desulfovibrionaceae</taxon>
        <taxon>Bilophila</taxon>
    </lineage>
</organism>
<evidence type="ECO:0000313" key="2">
    <source>
        <dbReference type="Proteomes" id="UP000006034"/>
    </source>
</evidence>
<sequence>MTQSTAIKGQKVKFATQLSSDVLAELRQMAHEEGRQIQSILDEALREYIENKRNAKPRTHVMTALFSSMTEHDALYEALSK</sequence>
<dbReference type="GO" id="GO:0006355">
    <property type="term" value="P:regulation of DNA-templated transcription"/>
    <property type="evidence" value="ECO:0007669"/>
    <property type="project" value="InterPro"/>
</dbReference>
<keyword evidence="2" id="KW-1185">Reference proteome</keyword>
<dbReference type="Gene3D" id="1.10.1220.10">
    <property type="entry name" value="Met repressor-like"/>
    <property type="match status" value="1"/>
</dbReference>
<dbReference type="AlphaFoldDB" id="E5YAN3"/>
<evidence type="ECO:0008006" key="3">
    <source>
        <dbReference type="Google" id="ProtNLM"/>
    </source>
</evidence>
<dbReference type="EMBL" id="ADCP02000001">
    <property type="protein sequence ID" value="EFV42937.1"/>
    <property type="molecule type" value="Genomic_DNA"/>
</dbReference>
<dbReference type="RefSeq" id="WP_005029864.1">
    <property type="nucleotide sequence ID" value="NZ_KE150238.1"/>
</dbReference>
<dbReference type="HOGENOM" id="CLU_195197_0_0_7"/>
<evidence type="ECO:0000313" key="1">
    <source>
        <dbReference type="EMBL" id="EFV42937.1"/>
    </source>
</evidence>
<dbReference type="GeneID" id="78084290"/>
<reference evidence="1 2" key="1">
    <citation type="submission" date="2010-10" db="EMBL/GenBank/DDBJ databases">
        <authorList>
            <consortium name="The Broad Institute Genome Sequencing Platform"/>
            <person name="Ward D."/>
            <person name="Earl A."/>
            <person name="Feldgarden M."/>
            <person name="Young S.K."/>
            <person name="Gargeya S."/>
            <person name="Zeng Q."/>
            <person name="Alvarado L."/>
            <person name="Berlin A."/>
            <person name="Bochicchio J."/>
            <person name="Chapman S.B."/>
            <person name="Chen Z."/>
            <person name="Freedman E."/>
            <person name="Gellesch M."/>
            <person name="Goldberg J."/>
            <person name="Griggs A."/>
            <person name="Gujja S."/>
            <person name="Heilman E."/>
            <person name="Heiman D."/>
            <person name="Howarth C."/>
            <person name="Mehta T."/>
            <person name="Neiman D."/>
            <person name="Pearson M."/>
            <person name="Roberts A."/>
            <person name="Saif S."/>
            <person name="Shea T."/>
            <person name="Shenoy N."/>
            <person name="Sisk P."/>
            <person name="Stolte C."/>
            <person name="Sykes S."/>
            <person name="White J."/>
            <person name="Yandava C."/>
            <person name="Allen-Vercoe E."/>
            <person name="Sibley C."/>
            <person name="Ambrose C.E."/>
            <person name="Strauss J."/>
            <person name="Daigneault M."/>
            <person name="Haas B."/>
            <person name="Nusbaum C."/>
            <person name="Birren B."/>
        </authorList>
    </citation>
    <scope>NUCLEOTIDE SEQUENCE [LARGE SCALE GENOMIC DNA]</scope>
    <source>
        <strain evidence="1 2">3_1_6</strain>
    </source>
</reference>
<dbReference type="eggNOG" id="ENOG5032U71">
    <property type="taxonomic scope" value="Bacteria"/>
</dbReference>
<reference evidence="1 2" key="2">
    <citation type="submission" date="2013-04" db="EMBL/GenBank/DDBJ databases">
        <title>The Genome Sequence of Bilophila wadsworthia 3_1_6.</title>
        <authorList>
            <consortium name="The Broad Institute Genomics Platform"/>
            <person name="Earl A."/>
            <person name="Ward D."/>
            <person name="Feldgarden M."/>
            <person name="Gevers D."/>
            <person name="Sibley C."/>
            <person name="Strauss J."/>
            <person name="Allen-Vercoe E."/>
            <person name="Walker B."/>
            <person name="Young S."/>
            <person name="Zeng Q."/>
            <person name="Gargeya S."/>
            <person name="Fitzgerald M."/>
            <person name="Haas B."/>
            <person name="Abouelleil A."/>
            <person name="Allen A.W."/>
            <person name="Alvarado L."/>
            <person name="Arachchi H.M."/>
            <person name="Berlin A.M."/>
            <person name="Chapman S.B."/>
            <person name="Gainer-Dewar J."/>
            <person name="Goldberg J."/>
            <person name="Griggs A."/>
            <person name="Gujja S."/>
            <person name="Hansen M."/>
            <person name="Howarth C."/>
            <person name="Imamovic A."/>
            <person name="Ireland A."/>
            <person name="Larimer J."/>
            <person name="McCowan C."/>
            <person name="Murphy C."/>
            <person name="Pearson M."/>
            <person name="Poon T.W."/>
            <person name="Priest M."/>
            <person name="Roberts A."/>
            <person name="Saif S."/>
            <person name="Shea T."/>
            <person name="Sisk P."/>
            <person name="Sykes S."/>
            <person name="Wortman J."/>
            <person name="Nusbaum C."/>
            <person name="Birren B."/>
        </authorList>
    </citation>
    <scope>NUCLEOTIDE SEQUENCE [LARGE SCALE GENOMIC DNA]</scope>
    <source>
        <strain evidence="1 2">3_1_6</strain>
    </source>
</reference>
<proteinExistence type="predicted"/>
<name>E5YAN3_BILW3</name>
<dbReference type="Proteomes" id="UP000006034">
    <property type="component" value="Unassembled WGS sequence"/>
</dbReference>
<dbReference type="OrthoDB" id="7064922at2"/>